<evidence type="ECO:0000256" key="4">
    <source>
        <dbReference type="ARBA" id="ARBA00011881"/>
    </source>
</evidence>
<evidence type="ECO:0000256" key="3">
    <source>
        <dbReference type="ARBA" id="ARBA00005893"/>
    </source>
</evidence>
<organism evidence="14 15">
    <name type="scientific">Veronia pacifica</name>
    <dbReference type="NCBI Taxonomy" id="1080227"/>
    <lineage>
        <taxon>Bacteria</taxon>
        <taxon>Pseudomonadati</taxon>
        <taxon>Pseudomonadota</taxon>
        <taxon>Gammaproteobacteria</taxon>
        <taxon>Vibrionales</taxon>
        <taxon>Vibrionaceae</taxon>
        <taxon>Veronia</taxon>
    </lineage>
</organism>
<dbReference type="GO" id="GO:0008781">
    <property type="term" value="F:N-acylneuraminate cytidylyltransferase activity"/>
    <property type="evidence" value="ECO:0007669"/>
    <property type="project" value="TreeGrafter"/>
</dbReference>
<evidence type="ECO:0000256" key="10">
    <source>
        <dbReference type="ARBA" id="ARBA00022985"/>
    </source>
</evidence>
<proteinExistence type="inferred from homology"/>
<comment type="function">
    <text evidence="12">Catalyzes the hydrolysis of 3-deoxy-D-manno-octulosonate 8-phosphate (KDO 8-P) to 3-deoxy-D-manno-octulosonate (KDO) and inorganic phosphate.</text>
</comment>
<dbReference type="InterPro" id="IPR006549">
    <property type="entry name" value="HAD-SF_hydro_IIIA"/>
</dbReference>
<dbReference type="InterPro" id="IPR050793">
    <property type="entry name" value="CMP-NeuNAc_synthase"/>
</dbReference>
<dbReference type="PANTHER" id="PTHR21485:SF6">
    <property type="entry name" value="N-ACYLNEURAMINATE CYTIDYLYLTRANSFERASE-RELATED"/>
    <property type="match status" value="1"/>
</dbReference>
<feature type="binding site" evidence="13">
    <location>
        <position position="35"/>
    </location>
    <ligand>
        <name>substrate</name>
    </ligand>
</feature>
<evidence type="ECO:0000313" key="14">
    <source>
        <dbReference type="EMBL" id="ODA34121.1"/>
    </source>
</evidence>
<comment type="subunit">
    <text evidence="4 12">Homotetramer.</text>
</comment>
<evidence type="ECO:0000256" key="13">
    <source>
        <dbReference type="PIRSR" id="PIRSR006118-2"/>
    </source>
</evidence>
<evidence type="ECO:0000256" key="11">
    <source>
        <dbReference type="ARBA" id="ARBA00031051"/>
    </source>
</evidence>
<dbReference type="FunFam" id="3.40.50.1000:FF:000029">
    <property type="entry name" value="3-deoxy-D-manno-octulosonate 8-phosphate phosphatase KdsC"/>
    <property type="match status" value="1"/>
</dbReference>
<keyword evidence="7 12" id="KW-0479">Metal-binding</keyword>
<dbReference type="InterPro" id="IPR036412">
    <property type="entry name" value="HAD-like_sf"/>
</dbReference>
<dbReference type="SFLD" id="SFLDG01138">
    <property type="entry name" value="C1.6.2:_Deoxy-d-mannose-octulo"/>
    <property type="match status" value="1"/>
</dbReference>
<evidence type="ECO:0000256" key="2">
    <source>
        <dbReference type="ARBA" id="ARBA00001946"/>
    </source>
</evidence>
<dbReference type="GO" id="GO:0009103">
    <property type="term" value="P:lipopolysaccharide biosynthetic process"/>
    <property type="evidence" value="ECO:0007669"/>
    <property type="project" value="UniProtKB-UniRule"/>
</dbReference>
<dbReference type="NCBIfam" id="TIGR01670">
    <property type="entry name" value="KdsC-phosphatas"/>
    <property type="match status" value="1"/>
</dbReference>
<sequence length="189" mass="20871">MSTNKKQQKDTLYGSVPEDIFLKAQKIRLLICDVDGVFSDGRIYLGNDGEELKAFHTRDGYGVKTIMSAGIEVAVITGRQSDIVARRMKALGINNIYQGQDDKDKAYQLLLSELAVPAEQTAYIGDDLIDWEVMKQVGLSVCVKDGHPLLAQKADWVTRTPGGYGAVRELCDLILEARGEIEQHKGLSI</sequence>
<dbReference type="SFLD" id="SFLDG01136">
    <property type="entry name" value="C1.6:_Phosphoserine_Phosphatas"/>
    <property type="match status" value="1"/>
</dbReference>
<keyword evidence="9 12" id="KW-0460">Magnesium</keyword>
<evidence type="ECO:0000256" key="1">
    <source>
        <dbReference type="ARBA" id="ARBA00000898"/>
    </source>
</evidence>
<dbReference type="STRING" id="1080227.A8L45_07525"/>
<dbReference type="SFLD" id="SFLDS00003">
    <property type="entry name" value="Haloacid_Dehalogenase"/>
    <property type="match status" value="1"/>
</dbReference>
<dbReference type="Pfam" id="PF08282">
    <property type="entry name" value="Hydrolase_3"/>
    <property type="match status" value="1"/>
</dbReference>
<dbReference type="PANTHER" id="PTHR21485">
    <property type="entry name" value="HAD SUPERFAMILY MEMBERS CMAS AND KDSC"/>
    <property type="match status" value="1"/>
</dbReference>
<evidence type="ECO:0000256" key="7">
    <source>
        <dbReference type="ARBA" id="ARBA00022723"/>
    </source>
</evidence>
<dbReference type="GO" id="GO:0019143">
    <property type="term" value="F:3-deoxy-manno-octulosonate-8-phosphatase activity"/>
    <property type="evidence" value="ECO:0007669"/>
    <property type="project" value="UniProtKB-UniRule"/>
</dbReference>
<evidence type="ECO:0000256" key="8">
    <source>
        <dbReference type="ARBA" id="ARBA00022801"/>
    </source>
</evidence>
<evidence type="ECO:0000256" key="12">
    <source>
        <dbReference type="PIRNR" id="PIRNR006118"/>
    </source>
</evidence>
<dbReference type="EC" id="3.1.3.45" evidence="5 12"/>
<comment type="catalytic activity">
    <reaction evidence="1 12">
        <text>3-deoxy-alpha-D-manno-2-octulosonate-8-phosphate + H2O = 3-deoxy-alpha-D-manno-oct-2-ulosonate + phosphate</text>
        <dbReference type="Rhea" id="RHEA:11500"/>
        <dbReference type="ChEBI" id="CHEBI:15377"/>
        <dbReference type="ChEBI" id="CHEBI:43474"/>
        <dbReference type="ChEBI" id="CHEBI:85985"/>
        <dbReference type="ChEBI" id="CHEBI:85986"/>
        <dbReference type="EC" id="3.1.3.45"/>
    </reaction>
</comment>
<dbReference type="AlphaFoldDB" id="A0A1C3ELL0"/>
<accession>A0A1C3ELL0</accession>
<comment type="caution">
    <text evidence="14">The sequence shown here is derived from an EMBL/GenBank/DDBJ whole genome shotgun (WGS) entry which is preliminary data.</text>
</comment>
<dbReference type="SUPFAM" id="SSF56784">
    <property type="entry name" value="HAD-like"/>
    <property type="match status" value="1"/>
</dbReference>
<evidence type="ECO:0000256" key="9">
    <source>
        <dbReference type="ARBA" id="ARBA00022842"/>
    </source>
</evidence>
<dbReference type="EMBL" id="LYBM01000010">
    <property type="protein sequence ID" value="ODA34121.1"/>
    <property type="molecule type" value="Genomic_DNA"/>
</dbReference>
<dbReference type="Gene3D" id="3.40.50.1000">
    <property type="entry name" value="HAD superfamily/HAD-like"/>
    <property type="match status" value="1"/>
</dbReference>
<dbReference type="NCBIfam" id="NF007019">
    <property type="entry name" value="PRK09484.1"/>
    <property type="match status" value="1"/>
</dbReference>
<dbReference type="GO" id="GO:0046872">
    <property type="term" value="F:metal ion binding"/>
    <property type="evidence" value="ECO:0007669"/>
    <property type="project" value="UniProtKB-UniRule"/>
</dbReference>
<dbReference type="RefSeq" id="WP_068900826.1">
    <property type="nucleotide sequence ID" value="NZ_JBHUIF010000019.1"/>
</dbReference>
<dbReference type="InterPro" id="IPR010023">
    <property type="entry name" value="KdsC_fam"/>
</dbReference>
<feature type="binding site" evidence="13">
    <location>
        <position position="126"/>
    </location>
    <ligand>
        <name>Mg(2+)</name>
        <dbReference type="ChEBI" id="CHEBI:18420"/>
    </ligand>
</feature>
<dbReference type="NCBIfam" id="TIGR01662">
    <property type="entry name" value="HAD-SF-IIIA"/>
    <property type="match status" value="1"/>
</dbReference>
<protein>
    <recommendedName>
        <fullName evidence="6 12">3-deoxy-D-manno-octulosonate 8-phosphate phosphatase KdsC</fullName>
        <ecNumber evidence="5 12">3.1.3.45</ecNumber>
    </recommendedName>
    <alternativeName>
        <fullName evidence="11 12">KDO 8-P phosphatase</fullName>
    </alternativeName>
</protein>
<comment type="cofactor">
    <cofactor evidence="2 12 13">
        <name>Mg(2+)</name>
        <dbReference type="ChEBI" id="CHEBI:18420"/>
    </cofactor>
</comment>
<evidence type="ECO:0000313" key="15">
    <source>
        <dbReference type="Proteomes" id="UP000094936"/>
    </source>
</evidence>
<dbReference type="Proteomes" id="UP000094936">
    <property type="component" value="Unassembled WGS sequence"/>
</dbReference>
<evidence type="ECO:0000256" key="5">
    <source>
        <dbReference type="ARBA" id="ARBA00013066"/>
    </source>
</evidence>
<reference evidence="14 15" key="1">
    <citation type="submission" date="2016-05" db="EMBL/GenBank/DDBJ databases">
        <title>Genomic Taxonomy of the Vibrionaceae.</title>
        <authorList>
            <person name="Gomez-Gil B."/>
            <person name="Enciso-Ibarra J."/>
        </authorList>
    </citation>
    <scope>NUCLEOTIDE SEQUENCE [LARGE SCALE GENOMIC DNA]</scope>
    <source>
        <strain evidence="14 15">CAIM 1920</strain>
    </source>
</reference>
<dbReference type="OrthoDB" id="9805604at2"/>
<evidence type="ECO:0000256" key="6">
    <source>
        <dbReference type="ARBA" id="ARBA00020092"/>
    </source>
</evidence>
<dbReference type="CDD" id="cd01630">
    <property type="entry name" value="HAD_KDO-like"/>
    <property type="match status" value="1"/>
</dbReference>
<name>A0A1C3ELL0_9GAMM</name>
<keyword evidence="8 12" id="KW-0378">Hydrolase</keyword>
<keyword evidence="15" id="KW-1185">Reference proteome</keyword>
<keyword evidence="10 12" id="KW-0448">Lipopolysaccharide biosynthesis</keyword>
<comment type="similarity">
    <text evidence="3 12">Belongs to the KdsC family.</text>
</comment>
<dbReference type="InterPro" id="IPR023214">
    <property type="entry name" value="HAD_sf"/>
</dbReference>
<gene>
    <name evidence="14" type="ORF">A8L45_07525</name>
</gene>
<dbReference type="PIRSF" id="PIRSF006118">
    <property type="entry name" value="KDO8-P_Ptase"/>
    <property type="match status" value="1"/>
</dbReference>
<feature type="binding site" evidence="13">
    <location>
        <position position="33"/>
    </location>
    <ligand>
        <name>Mg(2+)</name>
        <dbReference type="ChEBI" id="CHEBI:18420"/>
    </ligand>
</feature>